<evidence type="ECO:0000256" key="10">
    <source>
        <dbReference type="ARBA" id="ARBA00023237"/>
    </source>
</evidence>
<comment type="subcellular location">
    <subcellularLocation>
        <location evidence="1 11">Cell outer membrane</location>
        <topology evidence="1 11">Multi-pass membrane protein</topology>
    </subcellularLocation>
</comment>
<dbReference type="Pfam" id="PF07715">
    <property type="entry name" value="Plug"/>
    <property type="match status" value="1"/>
</dbReference>
<keyword evidence="14" id="KW-0675">Receptor</keyword>
<dbReference type="InterPro" id="IPR000531">
    <property type="entry name" value="Beta-barrel_TonB"/>
</dbReference>
<organism evidence="14 15">
    <name type="scientific">Vibrio splendidus</name>
    <dbReference type="NCBI Taxonomy" id="29497"/>
    <lineage>
        <taxon>Bacteria</taxon>
        <taxon>Pseudomonadati</taxon>
        <taxon>Pseudomonadota</taxon>
        <taxon>Gammaproteobacteria</taxon>
        <taxon>Vibrionales</taxon>
        <taxon>Vibrionaceae</taxon>
        <taxon>Vibrio</taxon>
    </lineage>
</organism>
<evidence type="ECO:0000256" key="6">
    <source>
        <dbReference type="ARBA" id="ARBA00022692"/>
    </source>
</evidence>
<accession>A0A2T5EDF8</accession>
<dbReference type="GO" id="GO:0009279">
    <property type="term" value="C:cell outer membrane"/>
    <property type="evidence" value="ECO:0007669"/>
    <property type="project" value="UniProtKB-SubCell"/>
</dbReference>
<dbReference type="InterPro" id="IPR036942">
    <property type="entry name" value="Beta-barrel_TonB_sf"/>
</dbReference>
<reference evidence="14 15" key="1">
    <citation type="submission" date="2017-11" db="EMBL/GenBank/DDBJ databases">
        <title>Population delineation of vibrios coincides with oyster pathogenicity.</title>
        <authorList>
            <person name="Bruto M."/>
            <person name="Labreuche Y."/>
            <person name="James A."/>
            <person name="Piel D."/>
            <person name="Chenivesse S."/>
            <person name="Petton B."/>
            <person name="Polz M.F."/>
            <person name="Le Roux F."/>
        </authorList>
    </citation>
    <scope>NUCLEOTIDE SEQUENCE [LARGE SCALE GENOMIC DNA]</scope>
    <source>
        <strain evidence="14 15">1F_55</strain>
    </source>
</reference>
<dbReference type="RefSeq" id="WP_017087537.1">
    <property type="nucleotide sequence ID" value="NZ_CAWNZY010000042.1"/>
</dbReference>
<keyword evidence="8 12" id="KW-0798">TonB box</keyword>
<dbReference type="SMART" id="SM00965">
    <property type="entry name" value="STN"/>
    <property type="match status" value="1"/>
</dbReference>
<dbReference type="Gene3D" id="3.55.50.30">
    <property type="match status" value="1"/>
</dbReference>
<evidence type="ECO:0000259" key="13">
    <source>
        <dbReference type="SMART" id="SM00965"/>
    </source>
</evidence>
<evidence type="ECO:0000256" key="12">
    <source>
        <dbReference type="RuleBase" id="RU003357"/>
    </source>
</evidence>
<evidence type="ECO:0000256" key="3">
    <source>
        <dbReference type="ARBA" id="ARBA00022448"/>
    </source>
</evidence>
<dbReference type="InterPro" id="IPR039426">
    <property type="entry name" value="TonB-dep_rcpt-like"/>
</dbReference>
<keyword evidence="7" id="KW-0408">Iron</keyword>
<comment type="similarity">
    <text evidence="2 11 12">Belongs to the TonB-dependent receptor family.</text>
</comment>
<keyword evidence="5" id="KW-0406">Ion transport</keyword>
<dbReference type="Pfam" id="PF00593">
    <property type="entry name" value="TonB_dep_Rec_b-barrel"/>
    <property type="match status" value="1"/>
</dbReference>
<keyword evidence="3 11" id="KW-0813">Transport</keyword>
<dbReference type="GO" id="GO:0015344">
    <property type="term" value="F:siderophore uptake transmembrane transporter activity"/>
    <property type="evidence" value="ECO:0007669"/>
    <property type="project" value="TreeGrafter"/>
</dbReference>
<comment type="caution">
    <text evidence="14">The sequence shown here is derived from an EMBL/GenBank/DDBJ whole genome shotgun (WGS) entry which is preliminary data.</text>
</comment>
<evidence type="ECO:0000256" key="1">
    <source>
        <dbReference type="ARBA" id="ARBA00004571"/>
    </source>
</evidence>
<evidence type="ECO:0000256" key="4">
    <source>
        <dbReference type="ARBA" id="ARBA00022452"/>
    </source>
</evidence>
<gene>
    <name evidence="14" type="ORF">CWO36_17500</name>
</gene>
<evidence type="ECO:0000256" key="5">
    <source>
        <dbReference type="ARBA" id="ARBA00022496"/>
    </source>
</evidence>
<dbReference type="EMBL" id="PIGA01000031">
    <property type="protein sequence ID" value="PTP17372.1"/>
    <property type="molecule type" value="Genomic_DNA"/>
</dbReference>
<dbReference type="Gene3D" id="2.40.170.20">
    <property type="entry name" value="TonB-dependent receptor, beta-barrel domain"/>
    <property type="match status" value="1"/>
</dbReference>
<evidence type="ECO:0000256" key="8">
    <source>
        <dbReference type="ARBA" id="ARBA00023077"/>
    </source>
</evidence>
<evidence type="ECO:0000256" key="7">
    <source>
        <dbReference type="ARBA" id="ARBA00023004"/>
    </source>
</evidence>
<dbReference type="PANTHER" id="PTHR30069:SF41">
    <property type="entry name" value="HEME_HEMOPEXIN UTILIZATION PROTEIN C"/>
    <property type="match status" value="1"/>
</dbReference>
<dbReference type="Proteomes" id="UP000244080">
    <property type="component" value="Unassembled WGS sequence"/>
</dbReference>
<dbReference type="GO" id="GO:0044718">
    <property type="term" value="P:siderophore transmembrane transport"/>
    <property type="evidence" value="ECO:0007669"/>
    <property type="project" value="TreeGrafter"/>
</dbReference>
<dbReference type="Gene3D" id="2.170.130.10">
    <property type="entry name" value="TonB-dependent receptor, plug domain"/>
    <property type="match status" value="1"/>
</dbReference>
<proteinExistence type="inferred from homology"/>
<dbReference type="InterPro" id="IPR011662">
    <property type="entry name" value="Secretin/TonB_short_N"/>
</dbReference>
<evidence type="ECO:0000313" key="14">
    <source>
        <dbReference type="EMBL" id="PTP17372.1"/>
    </source>
</evidence>
<evidence type="ECO:0000256" key="11">
    <source>
        <dbReference type="PROSITE-ProRule" id="PRU01360"/>
    </source>
</evidence>
<feature type="domain" description="Secretin/TonB short N-terminal" evidence="13">
    <location>
        <begin position="58"/>
        <end position="109"/>
    </location>
</feature>
<keyword evidence="6 11" id="KW-0812">Transmembrane</keyword>
<evidence type="ECO:0000313" key="15">
    <source>
        <dbReference type="Proteomes" id="UP000244080"/>
    </source>
</evidence>
<evidence type="ECO:0000256" key="2">
    <source>
        <dbReference type="ARBA" id="ARBA00009810"/>
    </source>
</evidence>
<dbReference type="PROSITE" id="PS52016">
    <property type="entry name" value="TONB_DEPENDENT_REC_3"/>
    <property type="match status" value="1"/>
</dbReference>
<keyword evidence="4 11" id="KW-1134">Transmembrane beta strand</keyword>
<keyword evidence="5" id="KW-0410">Iron transport</keyword>
<name>A0A2T5EDF8_VIBSP</name>
<dbReference type="PANTHER" id="PTHR30069">
    <property type="entry name" value="TONB-DEPENDENT OUTER MEMBRANE RECEPTOR"/>
    <property type="match status" value="1"/>
</dbReference>
<protein>
    <submittedName>
        <fullName evidence="14">TonB-dependent receptor</fullName>
    </submittedName>
</protein>
<evidence type="ECO:0000256" key="9">
    <source>
        <dbReference type="ARBA" id="ARBA00023136"/>
    </source>
</evidence>
<keyword evidence="9 11" id="KW-0472">Membrane</keyword>
<keyword evidence="10 11" id="KW-0998">Cell outer membrane</keyword>
<dbReference type="InterPro" id="IPR037066">
    <property type="entry name" value="Plug_dom_sf"/>
</dbReference>
<dbReference type="SUPFAM" id="SSF56935">
    <property type="entry name" value="Porins"/>
    <property type="match status" value="1"/>
</dbReference>
<dbReference type="AlphaFoldDB" id="A0A2T5EDF8"/>
<dbReference type="InterPro" id="IPR012910">
    <property type="entry name" value="Plug_dom"/>
</dbReference>
<sequence>MVPYNTPRQLLSVFIKANLGVAAIMLPYTVMADTSQQYNIPAGTLDSVLNQFAVESGVEFYLNSSLSEELYTQGLTGDYQPEQALNILLANTGLDAQKQPDGVYYVSPSSDEMTLDAIQVRTHFEDAYQRDQEGEMAVYDADVATAYLGKEEIERFKGTTAADLFTGVSNVHSGESRNGGGSIDPNVRGVQGFGRVPVVIDGTEQAISVYNGYRGSSNRNYIDPNLIGSMKVYKGAQLSSDINTSTGGAVQVTTLQPQDIVPEGDEFGIEIITETSSNSVAPNKARLHTGKRWQDVPAYADIGGVPLYDDPELRFQTRDNKSNDPFNGEDIAYRLALAGITPKFEWLAAYAYRNRGNYYSGTNKDEFYSKPSSEGGENIIQGRNPYLEPEHMALVHRPGHEVPNTSSEMESVLVKGTFNFNDYYKLQFNARYTESIHGEILASRSDYRNTNGLPQWPLANAKMQAYSLKYRANPTNRFLDLSTNLWLTKTDSKSNTGYGFPNFVNRRSETPDTIINTSTVNRDESRYGFNFKNKMLLSSSLDLTVAGSYQKHELMPKEGLEYMINFYQGAVRAGEREEYNGSAKVEWRPLDSLILNAGVRYISYNSTDYYIENRVNAGDISSLKEYKKDGYHLSYQTLENYAAEEIAQNVANAEHEVRVTFSKSNITQEITRLKNLISQFPSQATENKASLKTKQQELANFDSLLASKIQQGTNAAQNQTTFIEEHSADWLVNSRNDLNLANNACKNAMQKDNYVKGSCTAKAIELKEVYNTDYKNSGSGWMPSLTATWLFNDNSRIYARYAETLRFPSLFESTSGFSGNPSASAPLQPERARLFETAYVHYFDNASAKITYFDQIIENVMDRDRDSFAFANLDSQRTSGIELNTHYDNTDYFADGSFAYNFRNEVCDKNTAAQLYAYDTIKKNTPSDETCVRGGFSKQSFLAAHAAPEYTANLLLGARFFNQDLEVGFRTNYVSGSHDEDVIKRTDVTTYDAYMKYKFTEKIAGELVGTNLSDVYYLEAGSVSGMPAPGRTIGVKLSGKF</sequence>